<dbReference type="InterPro" id="IPR036388">
    <property type="entry name" value="WH-like_DNA-bd_sf"/>
</dbReference>
<dbReference type="EMBL" id="CYSF01000005">
    <property type="protein sequence ID" value="CUH83578.1"/>
    <property type="molecule type" value="Genomic_DNA"/>
</dbReference>
<keyword evidence="3" id="KW-0804">Transcription</keyword>
<dbReference type="OrthoDB" id="9803630at2"/>
<keyword evidence="2" id="KW-0238">DNA-binding</keyword>
<dbReference type="PROSITE" id="PS00622">
    <property type="entry name" value="HTH_LUXR_1"/>
    <property type="match status" value="1"/>
</dbReference>
<gene>
    <name evidence="5" type="primary">gerE</name>
    <name evidence="5" type="ORF">TM5383_00769</name>
</gene>
<name>A0A0P1GMR6_9RHOB</name>
<dbReference type="Gene3D" id="3.30.450.80">
    <property type="entry name" value="Transcription factor LuxR-like, autoinducer-binding domain"/>
    <property type="match status" value="1"/>
</dbReference>
<sequence>MSALVLSAVERFLGATSGEERWNVAQALAQELGCSALNIASVSDADRTIQSARSSMSAQWLEEYVSEGFVSVDPLIMGMSVGRGMQCRSLSREQILAGAHAGAKSRALCAGLERYGYDQLLAQTYGDKDTAQTRLVVFAGDLREHDFHRAHTAHELAQVAGLIASFVDTAVYVDPALSGGAGQPALSTRERDVLALLAVGCRNDEIAYRLGIAEVTVRSHVTAARKKLGAKTREQALVEAIRTKQITP</sequence>
<dbReference type="InterPro" id="IPR036693">
    <property type="entry name" value="TF_LuxR_autoind-bd_dom_sf"/>
</dbReference>
<feature type="domain" description="HTH luxR-type" evidence="4">
    <location>
        <begin position="179"/>
        <end position="244"/>
    </location>
</feature>
<dbReference type="SUPFAM" id="SSF46894">
    <property type="entry name" value="C-terminal effector domain of the bipartite response regulators"/>
    <property type="match status" value="1"/>
</dbReference>
<dbReference type="STRING" id="340021.TM5383_00769"/>
<evidence type="ECO:0000256" key="1">
    <source>
        <dbReference type="ARBA" id="ARBA00023015"/>
    </source>
</evidence>
<dbReference type="GO" id="GO:0006355">
    <property type="term" value="P:regulation of DNA-templated transcription"/>
    <property type="evidence" value="ECO:0007669"/>
    <property type="project" value="InterPro"/>
</dbReference>
<keyword evidence="1" id="KW-0805">Transcription regulation</keyword>
<evidence type="ECO:0000256" key="3">
    <source>
        <dbReference type="ARBA" id="ARBA00023163"/>
    </source>
</evidence>
<protein>
    <submittedName>
        <fullName evidence="5">Spore germination protein GerE</fullName>
    </submittedName>
</protein>
<dbReference type="InterPro" id="IPR000792">
    <property type="entry name" value="Tscrpt_reg_LuxR_C"/>
</dbReference>
<evidence type="ECO:0000313" key="6">
    <source>
        <dbReference type="Proteomes" id="UP000051681"/>
    </source>
</evidence>
<dbReference type="PROSITE" id="PS50043">
    <property type="entry name" value="HTH_LUXR_2"/>
    <property type="match status" value="1"/>
</dbReference>
<dbReference type="CDD" id="cd06170">
    <property type="entry name" value="LuxR_C_like"/>
    <property type="match status" value="1"/>
</dbReference>
<dbReference type="PANTHER" id="PTHR44688:SF16">
    <property type="entry name" value="DNA-BINDING TRANSCRIPTIONAL ACTIVATOR DEVR_DOSR"/>
    <property type="match status" value="1"/>
</dbReference>
<evidence type="ECO:0000259" key="4">
    <source>
        <dbReference type="PROSITE" id="PS50043"/>
    </source>
</evidence>
<dbReference type="SMART" id="SM00421">
    <property type="entry name" value="HTH_LUXR"/>
    <property type="match status" value="1"/>
</dbReference>
<accession>A0A0P1GMR6</accession>
<dbReference type="InterPro" id="IPR016032">
    <property type="entry name" value="Sig_transdc_resp-reg_C-effctor"/>
</dbReference>
<dbReference type="PRINTS" id="PR00038">
    <property type="entry name" value="HTHLUXR"/>
</dbReference>
<dbReference type="Proteomes" id="UP000051681">
    <property type="component" value="Unassembled WGS sequence"/>
</dbReference>
<evidence type="ECO:0000313" key="5">
    <source>
        <dbReference type="EMBL" id="CUH83578.1"/>
    </source>
</evidence>
<dbReference type="AlphaFoldDB" id="A0A0P1GMR6"/>
<dbReference type="Gene3D" id="1.10.10.10">
    <property type="entry name" value="Winged helix-like DNA-binding domain superfamily/Winged helix DNA-binding domain"/>
    <property type="match status" value="1"/>
</dbReference>
<proteinExistence type="predicted"/>
<dbReference type="RefSeq" id="WP_058317727.1">
    <property type="nucleotide sequence ID" value="NZ_CYSF01000005.1"/>
</dbReference>
<organism evidence="5 6">
    <name type="scientific">Thalassovita mediterranea</name>
    <dbReference type="NCBI Taxonomy" id="340021"/>
    <lineage>
        <taxon>Bacteria</taxon>
        <taxon>Pseudomonadati</taxon>
        <taxon>Pseudomonadota</taxon>
        <taxon>Alphaproteobacteria</taxon>
        <taxon>Rhodobacterales</taxon>
        <taxon>Roseobacteraceae</taxon>
        <taxon>Thalassovita</taxon>
    </lineage>
</organism>
<evidence type="ECO:0000256" key="2">
    <source>
        <dbReference type="ARBA" id="ARBA00023125"/>
    </source>
</evidence>
<dbReference type="PANTHER" id="PTHR44688">
    <property type="entry name" value="DNA-BINDING TRANSCRIPTIONAL ACTIVATOR DEVR_DOSR"/>
    <property type="match status" value="1"/>
</dbReference>
<dbReference type="SUPFAM" id="SSF75516">
    <property type="entry name" value="Pheromone-binding domain of LuxR-like quorum-sensing transcription factors"/>
    <property type="match status" value="1"/>
</dbReference>
<dbReference type="GO" id="GO:0003677">
    <property type="term" value="F:DNA binding"/>
    <property type="evidence" value="ECO:0007669"/>
    <property type="project" value="UniProtKB-KW"/>
</dbReference>
<keyword evidence="6" id="KW-1185">Reference proteome</keyword>
<dbReference type="Pfam" id="PF00196">
    <property type="entry name" value="GerE"/>
    <property type="match status" value="1"/>
</dbReference>
<reference evidence="5 6" key="1">
    <citation type="submission" date="2015-09" db="EMBL/GenBank/DDBJ databases">
        <authorList>
            <consortium name="Swine Surveillance"/>
        </authorList>
    </citation>
    <scope>NUCLEOTIDE SEQUENCE [LARGE SCALE GENOMIC DNA]</scope>
    <source>
        <strain evidence="5 6">CECT 8383</strain>
    </source>
</reference>